<comment type="caution">
    <text evidence="1">The sequence shown here is derived from an EMBL/GenBank/DDBJ whole genome shotgun (WGS) entry which is preliminary data.</text>
</comment>
<keyword evidence="2" id="KW-1185">Reference proteome</keyword>
<gene>
    <name evidence="1" type="ORF">L1987_07102</name>
</gene>
<reference evidence="2" key="1">
    <citation type="journal article" date="2022" name="Mol. Ecol. Resour.">
        <title>The genomes of chicory, endive, great burdock and yacon provide insights into Asteraceae palaeo-polyploidization history and plant inulin production.</title>
        <authorList>
            <person name="Fan W."/>
            <person name="Wang S."/>
            <person name="Wang H."/>
            <person name="Wang A."/>
            <person name="Jiang F."/>
            <person name="Liu H."/>
            <person name="Zhao H."/>
            <person name="Xu D."/>
            <person name="Zhang Y."/>
        </authorList>
    </citation>
    <scope>NUCLEOTIDE SEQUENCE [LARGE SCALE GENOMIC DNA]</scope>
    <source>
        <strain evidence="2">cv. Yunnan</strain>
    </source>
</reference>
<name>A0ACB9K033_9ASTR</name>
<accession>A0ACB9K033</accession>
<dbReference type="EMBL" id="CM042019">
    <property type="protein sequence ID" value="KAI3825607.1"/>
    <property type="molecule type" value="Genomic_DNA"/>
</dbReference>
<sequence>MKKLLILILQRPKVKQRDQKVKAGEQIQHSQSQKQPPQFENLQSPLHNPLATDDIDRILNTPPAPNVQDKGKDHVDDFDFPEYVPVDVDALQWRGNGGDGSNSGKDERNKKYDVNKIDDDDGGEGLDKALVIYEGS</sequence>
<proteinExistence type="predicted"/>
<evidence type="ECO:0000313" key="1">
    <source>
        <dbReference type="EMBL" id="KAI3825607.1"/>
    </source>
</evidence>
<organism evidence="1 2">
    <name type="scientific">Smallanthus sonchifolius</name>
    <dbReference type="NCBI Taxonomy" id="185202"/>
    <lineage>
        <taxon>Eukaryota</taxon>
        <taxon>Viridiplantae</taxon>
        <taxon>Streptophyta</taxon>
        <taxon>Embryophyta</taxon>
        <taxon>Tracheophyta</taxon>
        <taxon>Spermatophyta</taxon>
        <taxon>Magnoliopsida</taxon>
        <taxon>eudicotyledons</taxon>
        <taxon>Gunneridae</taxon>
        <taxon>Pentapetalae</taxon>
        <taxon>asterids</taxon>
        <taxon>campanulids</taxon>
        <taxon>Asterales</taxon>
        <taxon>Asteraceae</taxon>
        <taxon>Asteroideae</taxon>
        <taxon>Heliantheae alliance</taxon>
        <taxon>Millerieae</taxon>
        <taxon>Smallanthus</taxon>
    </lineage>
</organism>
<evidence type="ECO:0000313" key="2">
    <source>
        <dbReference type="Proteomes" id="UP001056120"/>
    </source>
</evidence>
<reference evidence="1 2" key="2">
    <citation type="journal article" date="2022" name="Mol. Ecol. Resour.">
        <title>The genomes of chicory, endive, great burdock and yacon provide insights into Asteraceae paleo-polyploidization history and plant inulin production.</title>
        <authorList>
            <person name="Fan W."/>
            <person name="Wang S."/>
            <person name="Wang H."/>
            <person name="Wang A."/>
            <person name="Jiang F."/>
            <person name="Liu H."/>
            <person name="Zhao H."/>
            <person name="Xu D."/>
            <person name="Zhang Y."/>
        </authorList>
    </citation>
    <scope>NUCLEOTIDE SEQUENCE [LARGE SCALE GENOMIC DNA]</scope>
    <source>
        <strain evidence="2">cv. Yunnan</strain>
        <tissue evidence="1">Leaves</tissue>
    </source>
</reference>
<protein>
    <submittedName>
        <fullName evidence="1">Uncharacterized protein</fullName>
    </submittedName>
</protein>
<dbReference type="Proteomes" id="UP001056120">
    <property type="component" value="Linkage Group LG02"/>
</dbReference>